<dbReference type="EMBL" id="LT981265">
    <property type="protein sequence ID" value="SPC33399.1"/>
    <property type="molecule type" value="Genomic_DNA"/>
</dbReference>
<keyword evidence="2" id="KW-1185">Reference proteome</keyword>
<dbReference type="Proteomes" id="UP000236248">
    <property type="component" value="Chromosome NCAV"/>
</dbReference>
<protein>
    <recommendedName>
        <fullName evidence="3">Roadblock/LAMTOR2 domain-containing protein</fullName>
    </recommendedName>
</protein>
<dbReference type="AlphaFoldDB" id="A0A2K5AP62"/>
<sequence length="148" mass="17149">MRWYLFVSIPSYNKFINLAYISSMMANNSNYKEICNKILMLSPKIRYAGIINRFGKTIAGSMRSDVRPLFKPEEARDEFFLTAVKESMRERFYNSLGKCSFTLTVHEKVDLISFLHDKYIVYISVDKGLAYDDVGRIVKEANMLLASD</sequence>
<accession>A0A2K5AP62</accession>
<evidence type="ECO:0000313" key="1">
    <source>
        <dbReference type="EMBL" id="SPC33399.1"/>
    </source>
</evidence>
<reference evidence="2" key="1">
    <citation type="submission" date="2018-01" db="EMBL/GenBank/DDBJ databases">
        <authorList>
            <person name="Kerou L M."/>
        </authorList>
    </citation>
    <scope>NUCLEOTIDE SEQUENCE [LARGE SCALE GENOMIC DNA]</scope>
    <source>
        <strain evidence="2">SCU2</strain>
    </source>
</reference>
<evidence type="ECO:0008006" key="3">
    <source>
        <dbReference type="Google" id="ProtNLM"/>
    </source>
</evidence>
<organism evidence="1 2">
    <name type="scientific">Candidatus Nitrosocaldus cavascurensis</name>
    <dbReference type="NCBI Taxonomy" id="2058097"/>
    <lineage>
        <taxon>Archaea</taxon>
        <taxon>Nitrososphaerota</taxon>
        <taxon>Nitrososphaeria</taxon>
        <taxon>Candidatus Nitrosocaldales</taxon>
        <taxon>Candidatus Nitrosocaldaceae</taxon>
        <taxon>Candidatus Nitrosocaldus</taxon>
    </lineage>
</organism>
<gene>
    <name evidence="1" type="ORF">NCAV_0199</name>
</gene>
<name>A0A2K5AP62_9ARCH</name>
<evidence type="ECO:0000313" key="2">
    <source>
        <dbReference type="Proteomes" id="UP000236248"/>
    </source>
</evidence>
<proteinExistence type="predicted"/>
<dbReference type="KEGG" id="ncv:NCAV_0199"/>